<dbReference type="OrthoDB" id="263283at2759"/>
<keyword evidence="2" id="KW-0808">Transferase</keyword>
<dbReference type="InterPro" id="IPR047141">
    <property type="entry name" value="Stealth"/>
</dbReference>
<proteinExistence type="inferred from homology"/>
<dbReference type="EMBL" id="MCOG01000020">
    <property type="protein sequence ID" value="ORY77142.1"/>
    <property type="molecule type" value="Genomic_DNA"/>
</dbReference>
<evidence type="ECO:0000259" key="4">
    <source>
        <dbReference type="Pfam" id="PF11380"/>
    </source>
</evidence>
<dbReference type="InterPro" id="IPR031358">
    <property type="entry name" value="Stealth_CR1"/>
</dbReference>
<comment type="caution">
    <text evidence="6">The sequence shown here is derived from an EMBL/GenBank/DDBJ whole genome shotgun (WGS) entry which is preliminary data.</text>
</comment>
<evidence type="ECO:0000256" key="2">
    <source>
        <dbReference type="ARBA" id="ARBA00022679"/>
    </source>
</evidence>
<feature type="region of interest" description="Disordered" evidence="3">
    <location>
        <begin position="569"/>
        <end position="607"/>
    </location>
</feature>
<name>A0A1Y2EZT5_9FUNG</name>
<keyword evidence="7" id="KW-1185">Reference proteome</keyword>
<dbReference type="AlphaFoldDB" id="A0A1Y2EZT5"/>
<dbReference type="PANTHER" id="PTHR24045:SF0">
    <property type="entry name" value="N-ACETYLGLUCOSAMINE-1-PHOSPHOTRANSFERASE SUBUNITS ALPHA_BETA"/>
    <property type="match status" value="1"/>
</dbReference>
<evidence type="ECO:0000259" key="5">
    <source>
        <dbReference type="Pfam" id="PF17101"/>
    </source>
</evidence>
<dbReference type="GO" id="GO:0016772">
    <property type="term" value="F:transferase activity, transferring phosphorus-containing groups"/>
    <property type="evidence" value="ECO:0007669"/>
    <property type="project" value="InterPro"/>
</dbReference>
<dbReference type="InterPro" id="IPR021520">
    <property type="entry name" value="Stealth_CR2"/>
</dbReference>
<dbReference type="STRING" id="1754190.A0A1Y2EZT5"/>
<reference evidence="6 7" key="1">
    <citation type="submission" date="2016-08" db="EMBL/GenBank/DDBJ databases">
        <title>A Parts List for Fungal Cellulosomes Revealed by Comparative Genomics.</title>
        <authorList>
            <consortium name="DOE Joint Genome Institute"/>
            <person name="Haitjema C.H."/>
            <person name="Gilmore S.P."/>
            <person name="Henske J.K."/>
            <person name="Solomon K.V."/>
            <person name="De Groot R."/>
            <person name="Kuo A."/>
            <person name="Mondo S.J."/>
            <person name="Salamov A.A."/>
            <person name="Labutti K."/>
            <person name="Zhao Z."/>
            <person name="Chiniquy J."/>
            <person name="Barry K."/>
            <person name="Brewer H.M."/>
            <person name="Purvine S.O."/>
            <person name="Wright A.T."/>
            <person name="Boxma B."/>
            <person name="Van Alen T."/>
            <person name="Hackstein J.H."/>
            <person name="Baker S.E."/>
            <person name="Grigoriev I.V."/>
            <person name="O'Malley M.A."/>
        </authorList>
    </citation>
    <scope>NUCLEOTIDE SEQUENCE [LARGE SCALE GENOMIC DNA]</scope>
    <source>
        <strain evidence="6 7">G1</strain>
    </source>
</reference>
<gene>
    <name evidence="6" type="ORF">LY90DRAFT_698637</name>
</gene>
<protein>
    <recommendedName>
        <fullName evidence="8">Stealth protein CR2 conserved region 2 domain-containing protein</fullName>
    </recommendedName>
</protein>
<feature type="region of interest" description="Disordered" evidence="3">
    <location>
        <begin position="625"/>
        <end position="651"/>
    </location>
</feature>
<dbReference type="Pfam" id="PF17101">
    <property type="entry name" value="Stealth_CR1"/>
    <property type="match status" value="1"/>
</dbReference>
<accession>A0A1Y2EZT5</accession>
<feature type="domain" description="Stealth protein CR2 conserved region 2" evidence="4">
    <location>
        <begin position="104"/>
        <end position="209"/>
    </location>
</feature>
<dbReference type="GO" id="GO:0005794">
    <property type="term" value="C:Golgi apparatus"/>
    <property type="evidence" value="ECO:0007669"/>
    <property type="project" value="TreeGrafter"/>
</dbReference>
<feature type="compositionally biased region" description="Basic and acidic residues" evidence="3">
    <location>
        <begin position="579"/>
        <end position="607"/>
    </location>
</feature>
<sequence>MSEEVRSKAISLLLEEANDLLDQETSHVNKDMRDAYPDMRELEFHLRYAQEVERGIRGPELEPEWEWAANISIVYTWVNGSDPIHLYQKSRYNGGNAKPDNRDRCVDELRYSLRSLIKNLIWHKGTIYIVAPPNQVPEWLDPSFDRIKIIDQSTLLPSKNAWGEDVNPTFNSFAIEWYLDKIEGITEQFIQINDDYFFRRPVHPSLFFYGGGEAYSLNPTLVKPLTKNEKVLRERKKFNQYRKGAQKTETGIWNYLYGSKKREAKRGLLNNNKKLSEQQEKHLYRRSYLDYNNFVPLPDPMIYYAYDEEAMIELEKDGKGDIQNQNNNKENISNGEFESNKNNSIIIINDDYGQDYVLDLSNNGIYSDLIDKEDYEKKQWSSDFSKIDRDSSDSVISLEKESSIMERVKAFFVGNEQQPKTYSKTYYPNAARHFHFPNIYMENRRVDKNLNSYKRIGYKGTFETSWSDKFEAAEAITTFCLKSFFGEDIGINSLYHAPYVFYRDLYEPARELYREYLNLTLTHRFRDGFDILPPISKSSYLRFEASSPNFEKELDQRYNMTFIYSKEEEKNIHTRSPHHKDDKKKGKGDESDEDKKEKGDETIVKEVKENEVKENVVKENNVKEKEVKENEVKENESNEKEVKENEGKQNENKRVRSIIKYGFHIMREDYVKQLFTFGAIYNNCRHNERLFKKIMESETIVMYNLNDDYTFTKAGEQLKTFLKFMYPEPGPFEKKH</sequence>
<evidence type="ECO:0000313" key="7">
    <source>
        <dbReference type="Proteomes" id="UP000193920"/>
    </source>
</evidence>
<dbReference type="Pfam" id="PF11380">
    <property type="entry name" value="Stealth_CR2"/>
    <property type="match status" value="1"/>
</dbReference>
<comment type="similarity">
    <text evidence="1">Belongs to the stealth family.</text>
</comment>
<feature type="domain" description="Stealth protein CR1 conserved region 1" evidence="5">
    <location>
        <begin position="71"/>
        <end position="96"/>
    </location>
</feature>
<evidence type="ECO:0000313" key="6">
    <source>
        <dbReference type="EMBL" id="ORY77142.1"/>
    </source>
</evidence>
<dbReference type="PANTHER" id="PTHR24045">
    <property type="match status" value="1"/>
</dbReference>
<organism evidence="6 7">
    <name type="scientific">Neocallimastix californiae</name>
    <dbReference type="NCBI Taxonomy" id="1754190"/>
    <lineage>
        <taxon>Eukaryota</taxon>
        <taxon>Fungi</taxon>
        <taxon>Fungi incertae sedis</taxon>
        <taxon>Chytridiomycota</taxon>
        <taxon>Chytridiomycota incertae sedis</taxon>
        <taxon>Neocallimastigomycetes</taxon>
        <taxon>Neocallimastigales</taxon>
        <taxon>Neocallimastigaceae</taxon>
        <taxon>Neocallimastix</taxon>
    </lineage>
</organism>
<evidence type="ECO:0000256" key="3">
    <source>
        <dbReference type="SAM" id="MobiDB-lite"/>
    </source>
</evidence>
<dbReference type="Proteomes" id="UP000193920">
    <property type="component" value="Unassembled WGS sequence"/>
</dbReference>
<evidence type="ECO:0000256" key="1">
    <source>
        <dbReference type="ARBA" id="ARBA00007583"/>
    </source>
</evidence>
<evidence type="ECO:0008006" key="8">
    <source>
        <dbReference type="Google" id="ProtNLM"/>
    </source>
</evidence>